<keyword evidence="9" id="KW-0732">Signal</keyword>
<evidence type="ECO:0000313" key="11">
    <source>
        <dbReference type="EMBL" id="TCN82792.1"/>
    </source>
</evidence>
<dbReference type="Gene3D" id="3.30.565.10">
    <property type="entry name" value="Histidine kinase-like ATPase, C-terminal domain"/>
    <property type="match status" value="1"/>
</dbReference>
<keyword evidence="12" id="KW-1185">Reference proteome</keyword>
<dbReference type="SMART" id="SM00388">
    <property type="entry name" value="HisKA"/>
    <property type="match status" value="1"/>
</dbReference>
<evidence type="ECO:0000256" key="4">
    <source>
        <dbReference type="ARBA" id="ARBA00022679"/>
    </source>
</evidence>
<comment type="catalytic activity">
    <reaction evidence="1">
        <text>ATP + protein L-histidine = ADP + protein N-phospho-L-histidine.</text>
        <dbReference type="EC" id="2.7.13.3"/>
    </reaction>
</comment>
<evidence type="ECO:0000259" key="10">
    <source>
        <dbReference type="PROSITE" id="PS50109"/>
    </source>
</evidence>
<dbReference type="GO" id="GO:0005524">
    <property type="term" value="F:ATP binding"/>
    <property type="evidence" value="ECO:0007669"/>
    <property type="project" value="UniProtKB-KW"/>
</dbReference>
<name>A0A4R2F791_9GAMM</name>
<dbReference type="SUPFAM" id="SSF47384">
    <property type="entry name" value="Homodimeric domain of signal transducing histidine kinase"/>
    <property type="match status" value="1"/>
</dbReference>
<dbReference type="PROSITE" id="PS50109">
    <property type="entry name" value="HIS_KIN"/>
    <property type="match status" value="1"/>
</dbReference>
<evidence type="ECO:0000256" key="3">
    <source>
        <dbReference type="ARBA" id="ARBA00022553"/>
    </source>
</evidence>
<dbReference type="EC" id="2.7.13.3" evidence="2"/>
<protein>
    <recommendedName>
        <fullName evidence="2">histidine kinase</fullName>
        <ecNumber evidence="2">2.7.13.3</ecNumber>
    </recommendedName>
</protein>
<keyword evidence="8" id="KW-0902">Two-component regulatory system</keyword>
<reference evidence="11 12" key="1">
    <citation type="submission" date="2019-03" db="EMBL/GenBank/DDBJ databases">
        <title>Freshwater and sediment microbial communities from various areas in North America, analyzing microbe dynamics in response to fracking.</title>
        <authorList>
            <person name="Lamendella R."/>
        </authorList>
    </citation>
    <scope>NUCLEOTIDE SEQUENCE [LARGE SCALE GENOMIC DNA]</scope>
    <source>
        <strain evidence="11 12">74A</strain>
    </source>
</reference>
<dbReference type="Gene3D" id="1.10.287.130">
    <property type="match status" value="1"/>
</dbReference>
<evidence type="ECO:0000256" key="7">
    <source>
        <dbReference type="ARBA" id="ARBA00022840"/>
    </source>
</evidence>
<dbReference type="Pfam" id="PF12974">
    <property type="entry name" value="Phosphonate-bd"/>
    <property type="match status" value="1"/>
</dbReference>
<dbReference type="Gene3D" id="3.40.190.10">
    <property type="entry name" value="Periplasmic binding protein-like II"/>
    <property type="match status" value="2"/>
</dbReference>
<evidence type="ECO:0000256" key="8">
    <source>
        <dbReference type="ARBA" id="ARBA00023012"/>
    </source>
</evidence>
<dbReference type="EMBL" id="SLWF01000017">
    <property type="protein sequence ID" value="TCN82792.1"/>
    <property type="molecule type" value="Genomic_DNA"/>
</dbReference>
<dbReference type="InterPro" id="IPR005467">
    <property type="entry name" value="His_kinase_dom"/>
</dbReference>
<proteinExistence type="predicted"/>
<evidence type="ECO:0000256" key="5">
    <source>
        <dbReference type="ARBA" id="ARBA00022741"/>
    </source>
</evidence>
<dbReference type="InterPro" id="IPR003594">
    <property type="entry name" value="HATPase_dom"/>
</dbReference>
<dbReference type="Pfam" id="PF02518">
    <property type="entry name" value="HATPase_c"/>
    <property type="match status" value="1"/>
</dbReference>
<keyword evidence="3" id="KW-0597">Phosphoprotein</keyword>
<dbReference type="OrthoDB" id="1931120at2"/>
<dbReference type="SUPFAM" id="SSF53850">
    <property type="entry name" value="Periplasmic binding protein-like II"/>
    <property type="match status" value="1"/>
</dbReference>
<dbReference type="Proteomes" id="UP000294832">
    <property type="component" value="Unassembled WGS sequence"/>
</dbReference>
<evidence type="ECO:0000256" key="9">
    <source>
        <dbReference type="SAM" id="SignalP"/>
    </source>
</evidence>
<feature type="signal peptide" evidence="9">
    <location>
        <begin position="1"/>
        <end position="28"/>
    </location>
</feature>
<dbReference type="GO" id="GO:0000155">
    <property type="term" value="F:phosphorelay sensor kinase activity"/>
    <property type="evidence" value="ECO:0007669"/>
    <property type="project" value="InterPro"/>
</dbReference>
<feature type="chain" id="PRO_5020462296" description="histidine kinase" evidence="9">
    <location>
        <begin position="29"/>
        <end position="603"/>
    </location>
</feature>
<dbReference type="PRINTS" id="PR00344">
    <property type="entry name" value="BCTRLSENSOR"/>
</dbReference>
<dbReference type="InterPro" id="IPR036890">
    <property type="entry name" value="HATPase_C_sf"/>
</dbReference>
<accession>A0A4R2F791</accession>
<keyword evidence="6 11" id="KW-0418">Kinase</keyword>
<organism evidence="11 12">
    <name type="scientific">Shewanella fodinae</name>
    <dbReference type="NCBI Taxonomy" id="552357"/>
    <lineage>
        <taxon>Bacteria</taxon>
        <taxon>Pseudomonadati</taxon>
        <taxon>Pseudomonadota</taxon>
        <taxon>Gammaproteobacteria</taxon>
        <taxon>Alteromonadales</taxon>
        <taxon>Shewanellaceae</taxon>
        <taxon>Shewanella</taxon>
    </lineage>
</organism>
<dbReference type="InterPro" id="IPR004358">
    <property type="entry name" value="Sig_transdc_His_kin-like_C"/>
</dbReference>
<sequence length="603" mass="67239">MRKTSQLSCLYLWMLLVPLLSINASVTADTLPVDETQYALVDVGVLAIRGYRDSINRWQPTMQWLEQQIPGTYFRLHPMTLDELSDAVATQDLDFVITNPGQSVLLARQYSLSWLATLKSRLNGGQPMQVGSALVVRRDSPIQAFADLKDKRLAIVSPHAFGGYLTLVYAAWKQQIDLPNTVAQLLPTGFPLDNLLYALRDGKADAAVVPVCQLEQMAAEHLLNADNYRIVEDHTPAGFGCKVSTALYPNWSLAKTSRAGQKLAKQVTQALLSLPEQSAAATAADSLGWTTAVSQLTIDRLYKDLDMHPLQAPWWQRAMVWLKEHSQWGWSILLLLISLNAYHFWLEYRFNRRGHQLAQAQRKLSENLVLLEHAQRAAVAGELGASLAHELNQPLAAIGNYCHGASVRLQQGQLEKLPQALQQIDAEVGRARAIIQRLRGLLKKQPAAKQQQLLRPLLLDTVELLQFELDKQQIQLQWQLLGHEQRQWLEPVAIQQLLVNLLKNAIDALAECPQADKRIEVLLDYRQPQQVMVQIQDNGPGLSRDASELMQAFTSTKRQGLGLGLVICREIVESHGGKLSMSNADSGGCLVQLSLSLKEQTDG</sequence>
<dbReference type="SMART" id="SM00387">
    <property type="entry name" value="HATPase_c"/>
    <property type="match status" value="1"/>
</dbReference>
<keyword evidence="4" id="KW-0808">Transferase</keyword>
<evidence type="ECO:0000256" key="1">
    <source>
        <dbReference type="ARBA" id="ARBA00000085"/>
    </source>
</evidence>
<dbReference type="PANTHER" id="PTHR43065:SF46">
    <property type="entry name" value="C4-DICARBOXYLATE TRANSPORT SENSOR PROTEIN DCTB"/>
    <property type="match status" value="1"/>
</dbReference>
<dbReference type="CDD" id="cd00082">
    <property type="entry name" value="HisKA"/>
    <property type="match status" value="1"/>
</dbReference>
<comment type="caution">
    <text evidence="11">The sequence shown here is derived from an EMBL/GenBank/DDBJ whole genome shotgun (WGS) entry which is preliminary data.</text>
</comment>
<dbReference type="AlphaFoldDB" id="A0A4R2F791"/>
<dbReference type="SUPFAM" id="SSF55874">
    <property type="entry name" value="ATPase domain of HSP90 chaperone/DNA topoisomerase II/histidine kinase"/>
    <property type="match status" value="1"/>
</dbReference>
<evidence type="ECO:0000313" key="12">
    <source>
        <dbReference type="Proteomes" id="UP000294832"/>
    </source>
</evidence>
<feature type="domain" description="Histidine kinase" evidence="10">
    <location>
        <begin position="386"/>
        <end position="599"/>
    </location>
</feature>
<evidence type="ECO:0000256" key="2">
    <source>
        <dbReference type="ARBA" id="ARBA00012438"/>
    </source>
</evidence>
<evidence type="ECO:0000256" key="6">
    <source>
        <dbReference type="ARBA" id="ARBA00022777"/>
    </source>
</evidence>
<keyword evidence="7" id="KW-0067">ATP-binding</keyword>
<dbReference type="Pfam" id="PF00512">
    <property type="entry name" value="HisKA"/>
    <property type="match status" value="1"/>
</dbReference>
<dbReference type="PANTHER" id="PTHR43065">
    <property type="entry name" value="SENSOR HISTIDINE KINASE"/>
    <property type="match status" value="1"/>
</dbReference>
<gene>
    <name evidence="11" type="ORF">EDC91_11711</name>
</gene>
<dbReference type="InterPro" id="IPR036097">
    <property type="entry name" value="HisK_dim/P_sf"/>
</dbReference>
<keyword evidence="5" id="KW-0547">Nucleotide-binding</keyword>
<dbReference type="InterPro" id="IPR003661">
    <property type="entry name" value="HisK_dim/P_dom"/>
</dbReference>